<evidence type="ECO:0000313" key="2">
    <source>
        <dbReference type="Proteomes" id="UP000015354"/>
    </source>
</evidence>
<accession>S9UI81</accession>
<organism evidence="1 2">
    <name type="scientific">Strigomonas culicis</name>
    <dbReference type="NCBI Taxonomy" id="28005"/>
    <lineage>
        <taxon>Eukaryota</taxon>
        <taxon>Discoba</taxon>
        <taxon>Euglenozoa</taxon>
        <taxon>Kinetoplastea</taxon>
        <taxon>Metakinetoplastina</taxon>
        <taxon>Trypanosomatida</taxon>
        <taxon>Trypanosomatidae</taxon>
        <taxon>Strigomonadinae</taxon>
        <taxon>Strigomonas</taxon>
    </lineage>
</organism>
<dbReference type="AlphaFoldDB" id="S9UI81"/>
<evidence type="ECO:0000313" key="1">
    <source>
        <dbReference type="EMBL" id="EPY30527.1"/>
    </source>
</evidence>
<gene>
    <name evidence="1" type="ORF">STCU_04022</name>
</gene>
<proteinExistence type="predicted"/>
<dbReference type="EMBL" id="ATMH01004022">
    <property type="protein sequence ID" value="EPY30527.1"/>
    <property type="molecule type" value="Genomic_DNA"/>
</dbReference>
<comment type="caution">
    <text evidence="1">The sequence shown here is derived from an EMBL/GenBank/DDBJ whole genome shotgun (WGS) entry which is preliminary data.</text>
</comment>
<protein>
    <submittedName>
        <fullName evidence="1">Uncharacterized protein</fullName>
    </submittedName>
</protein>
<dbReference type="Proteomes" id="UP000015354">
    <property type="component" value="Unassembled WGS sequence"/>
</dbReference>
<keyword evidence="2" id="KW-1185">Reference proteome</keyword>
<name>S9UI81_9TRYP</name>
<reference evidence="1 2" key="1">
    <citation type="journal article" date="2013" name="PLoS ONE">
        <title>Predicting the Proteins of Angomonas deanei, Strigomonas culicis and Their Respective Endosymbionts Reveals New Aspects of the Trypanosomatidae Family.</title>
        <authorList>
            <person name="Motta M.C."/>
            <person name="Martins A.C."/>
            <person name="de Souza S.S."/>
            <person name="Catta-Preta C.M."/>
            <person name="Silva R."/>
            <person name="Klein C.C."/>
            <person name="de Almeida L.G."/>
            <person name="de Lima Cunha O."/>
            <person name="Ciapina L.P."/>
            <person name="Brocchi M."/>
            <person name="Colabardini A.C."/>
            <person name="de Araujo Lima B."/>
            <person name="Machado C.R."/>
            <person name="de Almeida Soares C.M."/>
            <person name="Probst C.M."/>
            <person name="de Menezes C.B."/>
            <person name="Thompson C.E."/>
            <person name="Bartholomeu D.C."/>
            <person name="Gradia D.F."/>
            <person name="Pavoni D.P."/>
            <person name="Grisard E.C."/>
            <person name="Fantinatti-Garboggini F."/>
            <person name="Marchini F.K."/>
            <person name="Rodrigues-Luiz G.F."/>
            <person name="Wagner G."/>
            <person name="Goldman G.H."/>
            <person name="Fietto J.L."/>
            <person name="Elias M.C."/>
            <person name="Goldman M.H."/>
            <person name="Sagot M.F."/>
            <person name="Pereira M."/>
            <person name="Stoco P.H."/>
            <person name="de Mendonca-Neto R.P."/>
            <person name="Teixeira S.M."/>
            <person name="Maciel T.E."/>
            <person name="de Oliveira Mendes T.A."/>
            <person name="Urmenyi T.P."/>
            <person name="de Souza W."/>
            <person name="Schenkman S."/>
            <person name="de Vasconcelos A.T."/>
        </authorList>
    </citation>
    <scope>NUCLEOTIDE SEQUENCE [LARGE SCALE GENOMIC DNA]</scope>
</reference>
<dbReference type="OrthoDB" id="239423at2759"/>
<sequence length="425" mass="46266">MSLAVAMQADGDKERAVEIVEAIEVNGVRRCDVYFFLQSSSATLIACPTVHHALEGAAGLGGTPTAEWQQGLGDLDFVLFDASVDASTDRTGRQVDYSFLASRPTPPRRAGETHAQRAQALRQWMQECFQNVGGPSTADQLKSFSPSLAFEYDSYLKNIGEPQGRHVEVEVGKDTATLTIPLLLSHSVQVRQSLTDLATLYARYTHAPWQSHQNVTVADFDLCIVFSNAQRSLTVCAERLAVRVEDEAGSSSYVPFLHSCIDLRALPQYASKTQSGSSFMDYVPLLEGALYHNIREPLHFMSVVASVAAHFGDPIDMSASCYELGTGGGTPPLVKTATFCVVDHDTSCSFMINLHYYSGRDYPSVGIVSNQYLSPCGHALLRGKLRFPPKEAPPRDADGFFDANRLGEAMVHGALQCMSSLVGQL</sequence>